<dbReference type="Gene3D" id="1.10.10.60">
    <property type="entry name" value="Homeodomain-like"/>
    <property type="match status" value="1"/>
</dbReference>
<evidence type="ECO:0000256" key="5">
    <source>
        <dbReference type="ARBA" id="ARBA00023242"/>
    </source>
</evidence>
<feature type="region of interest" description="Disordered" evidence="6">
    <location>
        <begin position="163"/>
        <end position="195"/>
    </location>
</feature>
<dbReference type="EMBL" id="GHES01033371">
    <property type="protein sequence ID" value="MPA63930.1"/>
    <property type="molecule type" value="Transcribed_RNA"/>
</dbReference>
<keyword evidence="4" id="KW-0862">Zinc</keyword>
<dbReference type="PANTHER" id="PTHR47863:SF5">
    <property type="entry name" value="HOMEODOMAIN-LIKE PROTEIN WITH RING_FYVE_PHD-TYPE ZINC FINGER DOMAIN-CONTAINING PROTEIN-RELATED"/>
    <property type="match status" value="1"/>
</dbReference>
<dbReference type="Pfam" id="PF00249">
    <property type="entry name" value="Myb_DNA-binding"/>
    <property type="match status" value="1"/>
</dbReference>
<evidence type="ECO:0000259" key="8">
    <source>
        <dbReference type="PROSITE" id="PS51294"/>
    </source>
</evidence>
<sequence length="544" mass="61388">MAFSFLGDQLPHFEASPDCSNNDIPVNEANNDSVHNIVPESDDDGRWHDLAPNTSGQRVVLPEKLGGSGPPDIQELDYLEMDWTEKQTCIKCNDGGKVLVCSDNGCPLAVHEKCMRYSARFDDMGNFYCSYCSYKRAIMESCKARKKAMLAKKALSVFLDKGMTGGDQQKQKSERVKRKEPNTSTIAGDTTHDDTANRMDSVEVHNHCIQIEEDQQEERFNPECTTSILPCKRAEASSVNERNDVVLSRCGDNATLDDRDQHKIVLEQQVHPKPIIACGSGGVCCREEKTGHQFEILQVVKRVKAEHPKQVDDHQHERVVEDELQAEPLSASPVEEDPTLDGTLHITTEGKQNNAEVFKENEGRMAKEEEMQEQAQETTVSSISSSGGNPATQVHAKASDSFCRDTGTASTHRRRVKQKSPNVVHPKNVVPPRRTSRKLSFELNTTTEHNEKIIQTSKSGKFQEPSERLRNPAFPSGRRKKLPWTDEEEEMLREGVQKFSTTVNKNLPWRKILEFGHHVFDRTRTPVDLKDKWRNILVKGCSRK</sequence>
<reference evidence="9" key="1">
    <citation type="submission" date="2019-08" db="EMBL/GenBank/DDBJ databases">
        <title>Reference gene set and small RNA set construction with multiple tissues from Davidia involucrata Baill.</title>
        <authorList>
            <person name="Yang H."/>
            <person name="Zhou C."/>
            <person name="Li G."/>
            <person name="Wang J."/>
            <person name="Gao P."/>
            <person name="Wang M."/>
            <person name="Wang R."/>
            <person name="Zhao Y."/>
        </authorList>
    </citation>
    <scope>NUCLEOTIDE SEQUENCE</scope>
    <source>
        <tissue evidence="9">Mixed with DoveR01_LX</tissue>
    </source>
</reference>
<feature type="region of interest" description="Disordered" evidence="6">
    <location>
        <begin position="454"/>
        <end position="480"/>
    </location>
</feature>
<feature type="compositionally biased region" description="Polar residues" evidence="6">
    <location>
        <begin position="381"/>
        <end position="392"/>
    </location>
</feature>
<feature type="region of interest" description="Disordered" evidence="6">
    <location>
        <begin position="16"/>
        <end position="45"/>
    </location>
</feature>
<dbReference type="AlphaFoldDB" id="A0A5B7B4K4"/>
<dbReference type="InterPro" id="IPR013083">
    <property type="entry name" value="Znf_RING/FYVE/PHD"/>
</dbReference>
<dbReference type="SUPFAM" id="SSF57903">
    <property type="entry name" value="FYVE/PHD zinc finger"/>
    <property type="match status" value="1"/>
</dbReference>
<gene>
    <name evidence="9" type="ORF">Din_033371</name>
</gene>
<dbReference type="CDD" id="cd11660">
    <property type="entry name" value="SANT_TRF"/>
    <property type="match status" value="1"/>
</dbReference>
<dbReference type="SMART" id="SM00249">
    <property type="entry name" value="PHD"/>
    <property type="match status" value="1"/>
</dbReference>
<dbReference type="InterPro" id="IPR017930">
    <property type="entry name" value="Myb_dom"/>
</dbReference>
<protein>
    <submittedName>
        <fullName evidence="9">Uncharacterized protein</fullName>
    </submittedName>
</protein>
<evidence type="ECO:0000259" key="7">
    <source>
        <dbReference type="PROSITE" id="PS50090"/>
    </source>
</evidence>
<evidence type="ECO:0000313" key="9">
    <source>
        <dbReference type="EMBL" id="MPA63930.1"/>
    </source>
</evidence>
<keyword evidence="5" id="KW-0539">Nucleus</keyword>
<feature type="domain" description="HTH myb-type" evidence="8">
    <location>
        <begin position="478"/>
        <end position="541"/>
    </location>
</feature>
<evidence type="ECO:0000256" key="4">
    <source>
        <dbReference type="ARBA" id="ARBA00022833"/>
    </source>
</evidence>
<dbReference type="GO" id="GO:0005634">
    <property type="term" value="C:nucleus"/>
    <property type="evidence" value="ECO:0007669"/>
    <property type="project" value="UniProtKB-SubCell"/>
</dbReference>
<feature type="region of interest" description="Disordered" evidence="6">
    <location>
        <begin position="381"/>
        <end position="432"/>
    </location>
</feature>
<dbReference type="SMART" id="SM00717">
    <property type="entry name" value="SANT"/>
    <property type="match status" value="1"/>
</dbReference>
<dbReference type="InterPro" id="IPR001005">
    <property type="entry name" value="SANT/Myb"/>
</dbReference>
<comment type="subcellular location">
    <subcellularLocation>
        <location evidence="1">Nucleus</location>
    </subcellularLocation>
</comment>
<proteinExistence type="predicted"/>
<dbReference type="PROSITE" id="PS50090">
    <property type="entry name" value="MYB_LIKE"/>
    <property type="match status" value="1"/>
</dbReference>
<dbReference type="PROSITE" id="PS51294">
    <property type="entry name" value="HTH_MYB"/>
    <property type="match status" value="1"/>
</dbReference>
<dbReference type="InterPro" id="IPR009057">
    <property type="entry name" value="Homeodomain-like_sf"/>
</dbReference>
<evidence type="ECO:0000256" key="1">
    <source>
        <dbReference type="ARBA" id="ARBA00004123"/>
    </source>
</evidence>
<evidence type="ECO:0000256" key="3">
    <source>
        <dbReference type="ARBA" id="ARBA00022771"/>
    </source>
</evidence>
<feature type="compositionally biased region" description="Polar residues" evidence="6">
    <location>
        <begin position="18"/>
        <end position="34"/>
    </location>
</feature>
<feature type="compositionally biased region" description="Low complexity" evidence="6">
    <location>
        <begin position="421"/>
        <end position="432"/>
    </location>
</feature>
<keyword evidence="2" id="KW-0479">Metal-binding</keyword>
<dbReference type="PROSITE" id="PS01359">
    <property type="entry name" value="ZF_PHD_1"/>
    <property type="match status" value="1"/>
</dbReference>
<dbReference type="PANTHER" id="PTHR47863">
    <property type="entry name" value="RING/FYVE/PHD ZINC FINGER SUPERFAMILY PROTEIN"/>
    <property type="match status" value="1"/>
</dbReference>
<evidence type="ECO:0000256" key="6">
    <source>
        <dbReference type="SAM" id="MobiDB-lite"/>
    </source>
</evidence>
<organism evidence="9">
    <name type="scientific">Davidia involucrata</name>
    <name type="common">Dove tree</name>
    <dbReference type="NCBI Taxonomy" id="16924"/>
    <lineage>
        <taxon>Eukaryota</taxon>
        <taxon>Viridiplantae</taxon>
        <taxon>Streptophyta</taxon>
        <taxon>Embryophyta</taxon>
        <taxon>Tracheophyta</taxon>
        <taxon>Spermatophyta</taxon>
        <taxon>Magnoliopsida</taxon>
        <taxon>eudicotyledons</taxon>
        <taxon>Gunneridae</taxon>
        <taxon>Pentapetalae</taxon>
        <taxon>asterids</taxon>
        <taxon>Cornales</taxon>
        <taxon>Nyssaceae</taxon>
        <taxon>Davidia</taxon>
    </lineage>
</organism>
<dbReference type="InterPro" id="IPR001965">
    <property type="entry name" value="Znf_PHD"/>
</dbReference>
<dbReference type="InterPro" id="IPR019786">
    <property type="entry name" value="Zinc_finger_PHD-type_CS"/>
</dbReference>
<dbReference type="SUPFAM" id="SSF46689">
    <property type="entry name" value="Homeodomain-like"/>
    <property type="match status" value="1"/>
</dbReference>
<keyword evidence="3" id="KW-0863">Zinc-finger</keyword>
<feature type="compositionally biased region" description="Basic and acidic residues" evidence="6">
    <location>
        <begin position="169"/>
        <end position="181"/>
    </location>
</feature>
<dbReference type="Gene3D" id="3.30.40.10">
    <property type="entry name" value="Zinc/RING finger domain, C3HC4 (zinc finger)"/>
    <property type="match status" value="1"/>
</dbReference>
<accession>A0A5B7B4K4</accession>
<dbReference type="GO" id="GO:0008270">
    <property type="term" value="F:zinc ion binding"/>
    <property type="evidence" value="ECO:0007669"/>
    <property type="project" value="UniProtKB-KW"/>
</dbReference>
<feature type="domain" description="Myb-like" evidence="7">
    <location>
        <begin position="476"/>
        <end position="537"/>
    </location>
</feature>
<dbReference type="InterPro" id="IPR011011">
    <property type="entry name" value="Znf_FYVE_PHD"/>
</dbReference>
<name>A0A5B7B4K4_DAVIN</name>
<evidence type="ECO:0000256" key="2">
    <source>
        <dbReference type="ARBA" id="ARBA00022723"/>
    </source>
</evidence>